<keyword evidence="3" id="KW-1185">Reference proteome</keyword>
<protein>
    <submittedName>
        <fullName evidence="2">Uncharacterized protein</fullName>
    </submittedName>
</protein>
<keyword evidence="1" id="KW-0472">Membrane</keyword>
<keyword evidence="1" id="KW-1133">Transmembrane helix</keyword>
<organism evidence="2 3">
    <name type="scientific">Dreissena polymorpha</name>
    <name type="common">Zebra mussel</name>
    <name type="synonym">Mytilus polymorpha</name>
    <dbReference type="NCBI Taxonomy" id="45954"/>
    <lineage>
        <taxon>Eukaryota</taxon>
        <taxon>Metazoa</taxon>
        <taxon>Spiralia</taxon>
        <taxon>Lophotrochozoa</taxon>
        <taxon>Mollusca</taxon>
        <taxon>Bivalvia</taxon>
        <taxon>Autobranchia</taxon>
        <taxon>Heteroconchia</taxon>
        <taxon>Euheterodonta</taxon>
        <taxon>Imparidentia</taxon>
        <taxon>Neoheterodontei</taxon>
        <taxon>Myida</taxon>
        <taxon>Dreissenoidea</taxon>
        <taxon>Dreissenidae</taxon>
        <taxon>Dreissena</taxon>
    </lineage>
</organism>
<feature type="transmembrane region" description="Helical" evidence="1">
    <location>
        <begin position="68"/>
        <end position="93"/>
    </location>
</feature>
<name>A0A9D4JLK3_DREPO</name>
<evidence type="ECO:0000313" key="3">
    <source>
        <dbReference type="Proteomes" id="UP000828390"/>
    </source>
</evidence>
<gene>
    <name evidence="2" type="ORF">DPMN_143284</name>
</gene>
<sequence length="99" mass="10571">MSDMFVSTMSSSLLEIISTICRDICVSISLVTPGRDWFPICLVIRGLASFTAWDWLPYSPGVSTTGRLAALCLVLSVSAKIAGSVVLILFVAVCEAVLN</sequence>
<dbReference type="Proteomes" id="UP000828390">
    <property type="component" value="Unassembled WGS sequence"/>
</dbReference>
<comment type="caution">
    <text evidence="2">The sequence shown here is derived from an EMBL/GenBank/DDBJ whole genome shotgun (WGS) entry which is preliminary data.</text>
</comment>
<dbReference type="AlphaFoldDB" id="A0A9D4JLK3"/>
<proteinExistence type="predicted"/>
<keyword evidence="1" id="KW-0812">Transmembrane</keyword>
<reference evidence="2" key="1">
    <citation type="journal article" date="2019" name="bioRxiv">
        <title>The Genome of the Zebra Mussel, Dreissena polymorpha: A Resource for Invasive Species Research.</title>
        <authorList>
            <person name="McCartney M.A."/>
            <person name="Auch B."/>
            <person name="Kono T."/>
            <person name="Mallez S."/>
            <person name="Zhang Y."/>
            <person name="Obille A."/>
            <person name="Becker A."/>
            <person name="Abrahante J.E."/>
            <person name="Garbe J."/>
            <person name="Badalamenti J.P."/>
            <person name="Herman A."/>
            <person name="Mangelson H."/>
            <person name="Liachko I."/>
            <person name="Sullivan S."/>
            <person name="Sone E.D."/>
            <person name="Koren S."/>
            <person name="Silverstein K.A.T."/>
            <person name="Beckman K.B."/>
            <person name="Gohl D.M."/>
        </authorList>
    </citation>
    <scope>NUCLEOTIDE SEQUENCE</scope>
    <source>
        <strain evidence="2">Duluth1</strain>
        <tissue evidence="2">Whole animal</tissue>
    </source>
</reference>
<dbReference type="EMBL" id="JAIWYP010000006">
    <property type="protein sequence ID" value="KAH3814774.1"/>
    <property type="molecule type" value="Genomic_DNA"/>
</dbReference>
<evidence type="ECO:0000256" key="1">
    <source>
        <dbReference type="SAM" id="Phobius"/>
    </source>
</evidence>
<evidence type="ECO:0000313" key="2">
    <source>
        <dbReference type="EMBL" id="KAH3814774.1"/>
    </source>
</evidence>
<accession>A0A9D4JLK3</accession>
<reference evidence="2" key="2">
    <citation type="submission" date="2020-11" db="EMBL/GenBank/DDBJ databases">
        <authorList>
            <person name="McCartney M.A."/>
            <person name="Auch B."/>
            <person name="Kono T."/>
            <person name="Mallez S."/>
            <person name="Becker A."/>
            <person name="Gohl D.M."/>
            <person name="Silverstein K.A.T."/>
            <person name="Koren S."/>
            <person name="Bechman K.B."/>
            <person name="Herman A."/>
            <person name="Abrahante J.E."/>
            <person name="Garbe J."/>
        </authorList>
    </citation>
    <scope>NUCLEOTIDE SEQUENCE</scope>
    <source>
        <strain evidence="2">Duluth1</strain>
        <tissue evidence="2">Whole animal</tissue>
    </source>
</reference>